<protein>
    <submittedName>
        <fullName evidence="1">Uncharacterized protein</fullName>
    </submittedName>
</protein>
<dbReference type="Proteomes" id="UP001162001">
    <property type="component" value="Segment"/>
</dbReference>
<dbReference type="EMBL" id="MT418680">
    <property type="protein sequence ID" value="QKF94333.1"/>
    <property type="molecule type" value="Genomic_DNA"/>
</dbReference>
<name>A0A7D3UR50_9VIRU</name>
<gene>
    <name evidence="1" type="ORF">Fadolivirus_1_875</name>
</gene>
<proteinExistence type="predicted"/>
<organism evidence="1 2">
    <name type="scientific">Fadolivirus FV1/VV64</name>
    <dbReference type="NCBI Taxonomy" id="3070911"/>
    <lineage>
        <taxon>Viruses</taxon>
        <taxon>Varidnaviria</taxon>
        <taxon>Bamfordvirae</taxon>
        <taxon>Nucleocytoviricota</taxon>
        <taxon>Megaviricetes</taxon>
        <taxon>Imitervirales</taxon>
        <taxon>Mimiviridae</taxon>
        <taxon>Klosneuvirinae</taxon>
        <taxon>Fadolivirus</taxon>
        <taxon>Fadolivirus algeromassiliense</taxon>
    </lineage>
</organism>
<sequence length="86" mass="9897">MYIIIFFVLIVALLASMSIRPVEGFITNTQFRHAKLNELGGVDYVDTMPPPWRGENGCFRHPCPSTFDQDIACWICPWVYSMPQNE</sequence>
<evidence type="ECO:0000313" key="1">
    <source>
        <dbReference type="EMBL" id="QKF94333.1"/>
    </source>
</evidence>
<accession>A0A7D3UR50</accession>
<reference evidence="1 2" key="1">
    <citation type="submission" date="2020-04" db="EMBL/GenBank/DDBJ databases">
        <title>Advantages and limits of metagenomic assembly and binning of a giant virus.</title>
        <authorList>
            <person name="Schulz F."/>
            <person name="Andreani J."/>
            <person name="Francis R."/>
            <person name="Boudjemaa H."/>
            <person name="Bou Khalil J.Y."/>
            <person name="Lee J."/>
            <person name="La Scola B."/>
            <person name="Woyke T."/>
        </authorList>
    </citation>
    <scope>NUCLEOTIDE SEQUENCE [LARGE SCALE GENOMIC DNA]</scope>
    <source>
        <strain evidence="1 2">FV1/VV64</strain>
    </source>
</reference>
<keyword evidence="2" id="KW-1185">Reference proteome</keyword>
<evidence type="ECO:0000313" key="2">
    <source>
        <dbReference type="Proteomes" id="UP001162001"/>
    </source>
</evidence>